<feature type="compositionally biased region" description="Gly residues" evidence="12">
    <location>
        <begin position="516"/>
        <end position="526"/>
    </location>
</feature>
<dbReference type="OrthoDB" id="67700at2759"/>
<feature type="domain" description="C2" evidence="13">
    <location>
        <begin position="17"/>
        <end position="138"/>
    </location>
</feature>
<dbReference type="PANTHER" id="PTHR10067:SF17">
    <property type="entry name" value="PHOSPHATIDYLSERINE DECARBOXYLASE PROENZYME 2"/>
    <property type="match status" value="1"/>
</dbReference>
<evidence type="ECO:0000256" key="12">
    <source>
        <dbReference type="SAM" id="MobiDB-lite"/>
    </source>
</evidence>
<dbReference type="EMBL" id="CM032189">
    <property type="protein sequence ID" value="KAG7087240.1"/>
    <property type="molecule type" value="Genomic_DNA"/>
</dbReference>
<dbReference type="PROSITE" id="PS50222">
    <property type="entry name" value="EF_HAND_2"/>
    <property type="match status" value="1"/>
</dbReference>
<feature type="region of interest" description="Disordered" evidence="12">
    <location>
        <begin position="516"/>
        <end position="538"/>
    </location>
</feature>
<evidence type="ECO:0000256" key="3">
    <source>
        <dbReference type="ARBA" id="ARBA00022837"/>
    </source>
</evidence>
<dbReference type="SUPFAM" id="SSF49562">
    <property type="entry name" value="C2 domain (Calcium/lipid-binding domain, CaLB)"/>
    <property type="match status" value="2"/>
</dbReference>
<dbReference type="SUPFAM" id="SSF47473">
    <property type="entry name" value="EF-hand"/>
    <property type="match status" value="1"/>
</dbReference>
<comment type="catalytic activity">
    <reaction evidence="11">
        <text>a 1,2-diacyl-sn-glycero-3-phospho-L-serine + H(+) = a 1,2-diacyl-sn-glycero-3-phosphoethanolamine + CO2</text>
        <dbReference type="Rhea" id="RHEA:20828"/>
        <dbReference type="ChEBI" id="CHEBI:15378"/>
        <dbReference type="ChEBI" id="CHEBI:16526"/>
        <dbReference type="ChEBI" id="CHEBI:57262"/>
        <dbReference type="ChEBI" id="CHEBI:64612"/>
        <dbReference type="EC" id="4.1.1.65"/>
    </reaction>
</comment>
<dbReference type="HAMAP" id="MF_00663">
    <property type="entry name" value="PS_decarb_PSD_B_type2"/>
    <property type="match status" value="1"/>
</dbReference>
<dbReference type="InterPro" id="IPR003817">
    <property type="entry name" value="PS_Dcarbxylase"/>
</dbReference>
<evidence type="ECO:0000313" key="15">
    <source>
        <dbReference type="EMBL" id="KAG7087240.1"/>
    </source>
</evidence>
<evidence type="ECO:0000256" key="6">
    <source>
        <dbReference type="ARBA" id="ARBA00023145"/>
    </source>
</evidence>
<keyword evidence="7 11" id="KW-0594">Phospholipid biosynthesis</keyword>
<evidence type="ECO:0000256" key="7">
    <source>
        <dbReference type="ARBA" id="ARBA00023209"/>
    </source>
</evidence>
<feature type="domain" description="C2" evidence="13">
    <location>
        <begin position="246"/>
        <end position="368"/>
    </location>
</feature>
<feature type="active site" description="Charge relay system; for autoendoproteolytic cleavage activity" evidence="11">
    <location>
        <position position="837"/>
    </location>
</feature>
<evidence type="ECO:0000259" key="13">
    <source>
        <dbReference type="PROSITE" id="PS50004"/>
    </source>
</evidence>
<feature type="site" description="Cleavage (non-hydrolytic); by autocatalysis" evidence="11">
    <location>
        <begin position="923"/>
        <end position="924"/>
    </location>
</feature>
<feature type="active site" description="Charge relay system; for autoendoproteolytic cleavage activity" evidence="11">
    <location>
        <position position="777"/>
    </location>
</feature>
<feature type="compositionally biased region" description="Low complexity" evidence="12">
    <location>
        <begin position="527"/>
        <end position="537"/>
    </location>
</feature>
<comment type="pathway">
    <text evidence="11">Phospholipid metabolism; phosphatidylethanolamine biosynthesis; phosphatidylethanolamine from CDP-diacylglycerol: step 2/2.</text>
</comment>
<evidence type="ECO:0000256" key="2">
    <source>
        <dbReference type="ARBA" id="ARBA00022793"/>
    </source>
</evidence>
<dbReference type="GO" id="GO:0000139">
    <property type="term" value="C:Golgi membrane"/>
    <property type="evidence" value="ECO:0007669"/>
    <property type="project" value="UniProtKB-SubCell"/>
</dbReference>
<evidence type="ECO:0000256" key="4">
    <source>
        <dbReference type="ARBA" id="ARBA00023098"/>
    </source>
</evidence>
<dbReference type="InterPro" id="IPR000008">
    <property type="entry name" value="C2_dom"/>
</dbReference>
<protein>
    <recommendedName>
        <fullName evidence="11">Phosphatidylserine decarboxylase proenzyme 2</fullName>
        <ecNumber evidence="11">4.1.1.65</ecNumber>
    </recommendedName>
    <component>
        <recommendedName>
            <fullName evidence="11">Phosphatidylserine decarboxylase 2 beta chain</fullName>
        </recommendedName>
    </component>
    <component>
        <recommendedName>
            <fullName evidence="11">Phosphatidylserine decarboxylase 2 alpha chain</fullName>
        </recommendedName>
    </component>
</protein>
<dbReference type="Pfam" id="PF00168">
    <property type="entry name" value="C2"/>
    <property type="match status" value="2"/>
</dbReference>
<dbReference type="GO" id="GO:0005509">
    <property type="term" value="F:calcium ion binding"/>
    <property type="evidence" value="ECO:0007669"/>
    <property type="project" value="InterPro"/>
</dbReference>
<comment type="caution">
    <text evidence="15">The sequence shown here is derived from an EMBL/GenBank/DDBJ whole genome shotgun (WGS) entry which is preliminary data.</text>
</comment>
<feature type="modified residue" description="Pyruvic acid (Ser); by autocatalysis" evidence="11">
    <location>
        <position position="924"/>
    </location>
</feature>
<dbReference type="InterPro" id="IPR011992">
    <property type="entry name" value="EF-hand-dom_pair"/>
</dbReference>
<accession>A0A9P7RPF3</accession>
<feature type="active site" description="Charge relay system; for autoendoproteolytic cleavage activity" evidence="11">
    <location>
        <position position="924"/>
    </location>
</feature>
<feature type="domain" description="EF-hand" evidence="14">
    <location>
        <begin position="406"/>
        <end position="441"/>
    </location>
</feature>
<evidence type="ECO:0000256" key="9">
    <source>
        <dbReference type="ARBA" id="ARBA00023264"/>
    </source>
</evidence>
<keyword evidence="8 11" id="KW-0456">Lyase</keyword>
<comment type="function">
    <text evidence="11">Catalyzes the formation of phosphatidylethanolamine (PtdEtn) from phosphatidylserine (PtdSer). Plays a central role in phospholipid metabolism and in the interorganelle trafficking of phosphatidylserine.</text>
</comment>
<keyword evidence="1 11" id="KW-0444">Lipid biosynthesis</keyword>
<comment type="cofactor">
    <cofactor evidence="11">
        <name>pyruvate</name>
        <dbReference type="ChEBI" id="CHEBI:15361"/>
    </cofactor>
    <text evidence="11">Binds 1 pyruvoyl group covalently per subunit.</text>
</comment>
<keyword evidence="11" id="KW-0967">Endosome</keyword>
<dbReference type="Gene3D" id="1.10.238.10">
    <property type="entry name" value="EF-hand"/>
    <property type="match status" value="1"/>
</dbReference>
<dbReference type="GO" id="GO:0005795">
    <property type="term" value="C:Golgi stack"/>
    <property type="evidence" value="ECO:0007669"/>
    <property type="project" value="UniProtKB-UniRule"/>
</dbReference>
<feature type="chain" id="PRO_5040555179" description="Phosphatidylserine decarboxylase 2 alpha chain" evidence="11">
    <location>
        <begin position="924"/>
        <end position="966"/>
    </location>
</feature>
<comment type="similarity">
    <text evidence="11">Belongs to the phosphatidylserine decarboxylase family. PSD-B subfamily. Eukaryotic type II sub-subfamily.</text>
</comment>
<evidence type="ECO:0000256" key="8">
    <source>
        <dbReference type="ARBA" id="ARBA00023239"/>
    </source>
</evidence>
<dbReference type="PROSITE" id="PS50004">
    <property type="entry name" value="C2"/>
    <property type="match status" value="2"/>
</dbReference>
<dbReference type="PANTHER" id="PTHR10067">
    <property type="entry name" value="PHOSPHATIDYLSERINE DECARBOXYLASE"/>
    <property type="match status" value="1"/>
</dbReference>
<comment type="domain">
    <text evidence="11">The C2 domains have an essential, but non-catalytic function. They may facilitate interactions with other proteins and are required for lipid transport function.</text>
</comment>
<dbReference type="GO" id="GO:0004609">
    <property type="term" value="F:phosphatidylserine decarboxylase activity"/>
    <property type="evidence" value="ECO:0007669"/>
    <property type="project" value="UniProtKB-UniRule"/>
</dbReference>
<keyword evidence="2 11" id="KW-0210">Decarboxylase</keyword>
<keyword evidence="10 11" id="KW-0670">Pyruvate</keyword>
<keyword evidence="9 11" id="KW-1208">Phospholipid metabolism</keyword>
<keyword evidence="6 11" id="KW-0865">Zymogen</keyword>
<dbReference type="InterPro" id="IPR002048">
    <property type="entry name" value="EF_hand_dom"/>
</dbReference>
<keyword evidence="3" id="KW-0106">Calcium</keyword>
<keyword evidence="5 11" id="KW-0472">Membrane</keyword>
<dbReference type="AlphaFoldDB" id="A0A9P7RPF3"/>
<dbReference type="GO" id="GO:0016540">
    <property type="term" value="P:protein autoprocessing"/>
    <property type="evidence" value="ECO:0007669"/>
    <property type="project" value="UniProtKB-UniRule"/>
</dbReference>
<dbReference type="InterPro" id="IPR033179">
    <property type="entry name" value="PSD_type2_pro"/>
</dbReference>
<comment type="subcellular location">
    <subcellularLocation>
        <location evidence="11">Golgi apparatus membrane</location>
        <topology evidence="11">Peripheral membrane protein</topology>
        <orientation evidence="11">Cytoplasmic side</orientation>
    </subcellularLocation>
    <subcellularLocation>
        <location evidence="11">Endosome membrane</location>
        <topology evidence="11">Peripheral membrane protein</topology>
        <orientation evidence="11">Cytoplasmic side</orientation>
    </subcellularLocation>
</comment>
<dbReference type="GO" id="GO:0010008">
    <property type="term" value="C:endosome membrane"/>
    <property type="evidence" value="ECO:0007669"/>
    <property type="project" value="UniProtKB-SubCell"/>
</dbReference>
<evidence type="ECO:0000259" key="14">
    <source>
        <dbReference type="PROSITE" id="PS50222"/>
    </source>
</evidence>
<dbReference type="Pfam" id="PF02666">
    <property type="entry name" value="PS_Dcarbxylase"/>
    <property type="match status" value="1"/>
</dbReference>
<evidence type="ECO:0000313" key="16">
    <source>
        <dbReference type="Proteomes" id="UP001049176"/>
    </source>
</evidence>
<reference evidence="15" key="1">
    <citation type="journal article" date="2021" name="Genome Biol. Evol.">
        <title>The assembled and annotated genome of the fairy-ring fungus Marasmius oreades.</title>
        <authorList>
            <person name="Hiltunen M."/>
            <person name="Ament-Velasquez S.L."/>
            <person name="Johannesson H."/>
        </authorList>
    </citation>
    <scope>NUCLEOTIDE SEQUENCE</scope>
    <source>
        <strain evidence="15">03SP1</strain>
    </source>
</reference>
<feature type="region of interest" description="Disordered" evidence="12">
    <location>
        <begin position="196"/>
        <end position="253"/>
    </location>
</feature>
<sequence length="966" mass="107449">MHLKKSLGLKLKSKNNTPTHSRPGSSSGERKALALLRVQVISCSNLLAKDSNGYSDPYVALIFGQSKQQTPTISKTLNPIYDTKESTFDFPIGSTGVDGALEMVVWDKDILGKDYLGEVALSVEHWFGSPDPQKRRPLDWSMAEKLEGFIVPLVSTRSGTVSQGEIKLKLGFLPVEDQDTDLDKVYEQLIRNTKRKEAEDVTAGVPTRGVGTTTSSNEDADHGGISSESETEEELDEEKKQRESATYNDLHSSGGRGHDVLGIISLHVQHADDLPKLKNMTRTGWDMDPFVVVSFGKKIFRTRVIRHSLKPVWDEQLSFHVRRYERGFSVNVAVLDWDKVSGNDHIGDTSFSVKEVMEAAVQDDNEWKEMTLPLTPPDEPNGKGGWGDKFKPSITFRAKYQSYSAVRNQFWRKYLQQFDSNDDQRISRLELTSMLDSLESTISDETLDSFYTRFNQDPDAGELTFDQVAQCLEELLATPESKRKQVRLEEGEPVMKGVDHRGKEVDLSGLSLEAKSGGGGAGGGAGAANAGSGAPSGNDTYERVVTIRKCPICHRALQPSSTVSEASELQTQTQTHPDLAKRPARVRSEMDVMNHIAVCASHGAWKDVDKIVVGFNNEDLADDEEAGKYVTAHQAQRKWVSKMLAKVGGGEYKLGANSGNIIVQNRITGQLEEEKMQVYVRFGIRLLYKGMNSRMEGARARRLLKSLSVKQGIKYDSPESAKEIPEFIEFHRLDRTEILDPLDSFKTFNQFFYRKLKPSARPLEDPTDPYRLVSAADSRMMAFETITEATTIWIKGREFSISRLLGPSFPPSETEKYSNGGALAIFRLAPQDYHRYHSPVDGKIGKVVDIEGEYYTVNPQAIRTALDVYGDNVRKIVPIDSPQFGRVIAVCIGAMMVGSIKLTVEEGQDVKRGEEFGYFAFGGSTIVVLFEAGTVEWDEDLLFNSRDSLETLVRVGTGVGKGKRRA</sequence>
<dbReference type="GO" id="GO:0006646">
    <property type="term" value="P:phosphatidylethanolamine biosynthetic process"/>
    <property type="evidence" value="ECO:0007669"/>
    <property type="project" value="UniProtKB-UniRule"/>
</dbReference>
<evidence type="ECO:0000256" key="10">
    <source>
        <dbReference type="ARBA" id="ARBA00023317"/>
    </source>
</evidence>
<feature type="region of interest" description="Disordered" evidence="12">
    <location>
        <begin position="1"/>
        <end position="28"/>
    </location>
</feature>
<dbReference type="Gene3D" id="2.60.40.150">
    <property type="entry name" value="C2 domain"/>
    <property type="match status" value="2"/>
</dbReference>
<keyword evidence="16" id="KW-1185">Reference proteome</keyword>
<keyword evidence="4 11" id="KW-0443">Lipid metabolism</keyword>
<dbReference type="PROSITE" id="PS00018">
    <property type="entry name" value="EF_HAND_1"/>
    <property type="match status" value="1"/>
</dbReference>
<gene>
    <name evidence="11" type="primary">PSD2</name>
    <name evidence="15" type="ORF">E1B28_013220</name>
</gene>
<dbReference type="Proteomes" id="UP001049176">
    <property type="component" value="Chromosome 9"/>
</dbReference>
<feature type="chain" id="PRO_5040555180" description="Phosphatidylserine decarboxylase 2 beta chain" evidence="11">
    <location>
        <begin position="1"/>
        <end position="923"/>
    </location>
</feature>
<dbReference type="EC" id="4.1.1.65" evidence="11"/>
<dbReference type="InterPro" id="IPR035892">
    <property type="entry name" value="C2_domain_sf"/>
</dbReference>
<feature type="compositionally biased region" description="Polar residues" evidence="12">
    <location>
        <begin position="15"/>
        <end position="27"/>
    </location>
</feature>
<evidence type="ECO:0000256" key="11">
    <source>
        <dbReference type="HAMAP-Rule" id="MF_03209"/>
    </source>
</evidence>
<dbReference type="SMART" id="SM00239">
    <property type="entry name" value="C2"/>
    <property type="match status" value="2"/>
</dbReference>
<feature type="compositionally biased region" description="Basic residues" evidence="12">
    <location>
        <begin position="1"/>
        <end position="13"/>
    </location>
</feature>
<evidence type="ECO:0000256" key="5">
    <source>
        <dbReference type="ARBA" id="ARBA00023136"/>
    </source>
</evidence>
<comment type="PTM">
    <text evidence="11">Is synthesized initially as an inactive proenzyme. Formation of the active enzyme involves a self-maturation process in which the active site pyruvoyl group is generated from an internal serine residue via an autocatalytic post-translational modification. Two non-identical subunits are generated from the proenzyme in this reaction, and the pyruvate is formed at the N-terminus of the alpha chain, which is derived from the carboxyl end of the proenzyme. The autoendoproteolytic cleavage occurs by a canonical serine protease mechanism, in which the side chain hydroxyl group of the serine supplies its oxygen atom to form the C-terminus of the beta chain, while the remainder of the serine residue undergoes an oxidative deamination to produce ammonia and the pyruvoyl prosthetic group on the alpha chain. During this reaction, the Ser that is part of the protease active site of the proenzyme becomes the pyruvoyl prosthetic group, which constitutes an essential element of the active site of the mature decarboxylase.</text>
</comment>
<evidence type="ECO:0000256" key="1">
    <source>
        <dbReference type="ARBA" id="ARBA00022516"/>
    </source>
</evidence>
<organism evidence="15 16">
    <name type="scientific">Marasmius oreades</name>
    <name type="common">fairy-ring Marasmius</name>
    <dbReference type="NCBI Taxonomy" id="181124"/>
    <lineage>
        <taxon>Eukaryota</taxon>
        <taxon>Fungi</taxon>
        <taxon>Dikarya</taxon>
        <taxon>Basidiomycota</taxon>
        <taxon>Agaricomycotina</taxon>
        <taxon>Agaricomycetes</taxon>
        <taxon>Agaricomycetidae</taxon>
        <taxon>Agaricales</taxon>
        <taxon>Marasmiineae</taxon>
        <taxon>Marasmiaceae</taxon>
        <taxon>Marasmius</taxon>
    </lineage>
</organism>
<keyword evidence="11" id="KW-0333">Golgi apparatus</keyword>
<feature type="active site" description="Schiff-base intermediate with substrate; via pyruvic acid; for decarboxylase activity" evidence="11">
    <location>
        <position position="924"/>
    </location>
</feature>
<comment type="subunit">
    <text evidence="11">Heterodimer of a large membrane-associated beta subunit and a small pyruvoyl-containing alpha subunit.</text>
</comment>
<dbReference type="InterPro" id="IPR018247">
    <property type="entry name" value="EF_Hand_1_Ca_BS"/>
</dbReference>
<name>A0A9P7RPF3_9AGAR</name>
<proteinExistence type="inferred from homology"/>